<gene>
    <name evidence="2" type="ORF">FXF65_03670</name>
</gene>
<keyword evidence="3" id="KW-1185">Reference proteome</keyword>
<keyword evidence="1" id="KW-0812">Transmembrane</keyword>
<evidence type="ECO:0000256" key="1">
    <source>
        <dbReference type="SAM" id="Phobius"/>
    </source>
</evidence>
<dbReference type="OrthoDB" id="3482500at2"/>
<dbReference type="AlphaFoldDB" id="A0A5D0UL68"/>
<name>A0A5D0UL68_9ACTN</name>
<accession>A0A5D0UL68</accession>
<dbReference type="EMBL" id="VSFF01000001">
    <property type="protein sequence ID" value="TYC18844.1"/>
    <property type="molecule type" value="Genomic_DNA"/>
</dbReference>
<dbReference type="RefSeq" id="WP_148348216.1">
    <property type="nucleotide sequence ID" value="NZ_JBHSBF010000027.1"/>
</dbReference>
<protein>
    <submittedName>
        <fullName evidence="2">Uncharacterized protein</fullName>
    </submittedName>
</protein>
<feature type="transmembrane region" description="Helical" evidence="1">
    <location>
        <begin position="46"/>
        <end position="66"/>
    </location>
</feature>
<proteinExistence type="predicted"/>
<evidence type="ECO:0000313" key="3">
    <source>
        <dbReference type="Proteomes" id="UP000322634"/>
    </source>
</evidence>
<keyword evidence="1" id="KW-1133">Transmembrane helix</keyword>
<sequence length="102" mass="10936">MSSNDSVRRSAANDRSRGEPKTLVWAWVLVVIGNSIMRHFDGRGPGWAGLVLGAVGVVALPYSLVLGMRTTSGAVARIAVLAFHLAAFGSFFYFAATSNLWH</sequence>
<evidence type="ECO:0000313" key="2">
    <source>
        <dbReference type="EMBL" id="TYC18844.1"/>
    </source>
</evidence>
<dbReference type="Proteomes" id="UP000322634">
    <property type="component" value="Unassembled WGS sequence"/>
</dbReference>
<keyword evidence="1" id="KW-0472">Membrane</keyword>
<reference evidence="2 3" key="1">
    <citation type="submission" date="2019-08" db="EMBL/GenBank/DDBJ databases">
        <title>Actinomadura sp. nov. CYP1-5 isolated from mountain soil.</title>
        <authorList>
            <person name="Songsumanus A."/>
            <person name="Kuncharoen N."/>
            <person name="Kudo T."/>
            <person name="Yuki M."/>
            <person name="Igarashi Y."/>
            <person name="Tanasupawat S."/>
        </authorList>
    </citation>
    <scope>NUCLEOTIDE SEQUENCE [LARGE SCALE GENOMIC DNA]</scope>
    <source>
        <strain evidence="2 3">GKU157</strain>
    </source>
</reference>
<organism evidence="2 3">
    <name type="scientific">Actinomadura syzygii</name>
    <dbReference type="NCBI Taxonomy" id="1427538"/>
    <lineage>
        <taxon>Bacteria</taxon>
        <taxon>Bacillati</taxon>
        <taxon>Actinomycetota</taxon>
        <taxon>Actinomycetes</taxon>
        <taxon>Streptosporangiales</taxon>
        <taxon>Thermomonosporaceae</taxon>
        <taxon>Actinomadura</taxon>
    </lineage>
</organism>
<feature type="transmembrane region" description="Helical" evidence="1">
    <location>
        <begin position="78"/>
        <end position="96"/>
    </location>
</feature>
<comment type="caution">
    <text evidence="2">The sequence shown here is derived from an EMBL/GenBank/DDBJ whole genome shotgun (WGS) entry which is preliminary data.</text>
</comment>
<feature type="transmembrane region" description="Helical" evidence="1">
    <location>
        <begin position="23"/>
        <end position="40"/>
    </location>
</feature>